<feature type="non-terminal residue" evidence="1">
    <location>
        <position position="91"/>
    </location>
</feature>
<proteinExistence type="predicted"/>
<accession>A0A9N9HLY6</accession>
<dbReference type="Proteomes" id="UP000789375">
    <property type="component" value="Unassembled WGS sequence"/>
</dbReference>
<keyword evidence="2" id="KW-1185">Reference proteome</keyword>
<dbReference type="AlphaFoldDB" id="A0A9N9HLY6"/>
<evidence type="ECO:0000313" key="2">
    <source>
        <dbReference type="Proteomes" id="UP000789375"/>
    </source>
</evidence>
<evidence type="ECO:0000313" key="1">
    <source>
        <dbReference type="EMBL" id="CAG8691813.1"/>
    </source>
</evidence>
<protein>
    <submittedName>
        <fullName evidence="1">2940_t:CDS:1</fullName>
    </submittedName>
</protein>
<comment type="caution">
    <text evidence="1">The sequence shown here is derived from an EMBL/GenBank/DDBJ whole genome shotgun (WGS) entry which is preliminary data.</text>
</comment>
<reference evidence="1" key="1">
    <citation type="submission" date="2021-06" db="EMBL/GenBank/DDBJ databases">
        <authorList>
            <person name="Kallberg Y."/>
            <person name="Tangrot J."/>
            <person name="Rosling A."/>
        </authorList>
    </citation>
    <scope>NUCLEOTIDE SEQUENCE</scope>
    <source>
        <strain evidence="1">87-6 pot B 2015</strain>
    </source>
</reference>
<organism evidence="1 2">
    <name type="scientific">Funneliformis mosseae</name>
    <name type="common">Endomycorrhizal fungus</name>
    <name type="synonym">Glomus mosseae</name>
    <dbReference type="NCBI Taxonomy" id="27381"/>
    <lineage>
        <taxon>Eukaryota</taxon>
        <taxon>Fungi</taxon>
        <taxon>Fungi incertae sedis</taxon>
        <taxon>Mucoromycota</taxon>
        <taxon>Glomeromycotina</taxon>
        <taxon>Glomeromycetes</taxon>
        <taxon>Glomerales</taxon>
        <taxon>Glomeraceae</taxon>
        <taxon>Funneliformis</taxon>
    </lineage>
</organism>
<gene>
    <name evidence="1" type="ORF">FMOSSE_LOCUS13383</name>
</gene>
<name>A0A9N9HLY6_FUNMO</name>
<sequence>MDKPLNHIIWLQVLEETYLKFQWFEEAKIHIYVDRTEVMLSYIKEAIQFYMNDNNNTQRCRARCHGRIIIQKDLGDNSLVQVVVATNLNPW</sequence>
<dbReference type="EMBL" id="CAJVPP010007808">
    <property type="protein sequence ID" value="CAG8691813.1"/>
    <property type="molecule type" value="Genomic_DNA"/>
</dbReference>